<dbReference type="GO" id="GO:0012505">
    <property type="term" value="C:endomembrane system"/>
    <property type="evidence" value="ECO:0007669"/>
    <property type="project" value="UniProtKB-SubCell"/>
</dbReference>
<dbReference type="InterPro" id="IPR011020">
    <property type="entry name" value="HTTM-like"/>
</dbReference>
<dbReference type="SMART" id="SM00752">
    <property type="entry name" value="HTTM"/>
    <property type="match status" value="1"/>
</dbReference>
<dbReference type="Proteomes" id="UP000503313">
    <property type="component" value="Chromosome"/>
</dbReference>
<keyword evidence="8" id="KW-1185">Reference proteome</keyword>
<dbReference type="KEGG" id="adz:ADFLV_0825"/>
<feature type="transmembrane region" description="Helical" evidence="5">
    <location>
        <begin position="244"/>
        <end position="274"/>
    </location>
</feature>
<feature type="transmembrane region" description="Helical" evidence="5">
    <location>
        <begin position="89"/>
        <end position="107"/>
    </location>
</feature>
<reference evidence="7 8" key="1">
    <citation type="submission" date="2020-05" db="EMBL/GenBank/DDBJ databases">
        <title>Complete genome sequencing of Campylobacter and Arcobacter type strains.</title>
        <authorList>
            <person name="Miller W.G."/>
            <person name="Yee E."/>
        </authorList>
    </citation>
    <scope>NUCLEOTIDE SEQUENCE [LARGE SCALE GENOMIC DNA]</scope>
    <source>
        <strain evidence="7 8">LMG 25694</strain>
    </source>
</reference>
<feature type="transmembrane region" description="Helical" evidence="5">
    <location>
        <begin position="157"/>
        <end position="176"/>
    </location>
</feature>
<evidence type="ECO:0000256" key="4">
    <source>
        <dbReference type="ARBA" id="ARBA00023136"/>
    </source>
</evidence>
<protein>
    <submittedName>
        <fullName evidence="7">DUF393 domain-containing membrane protein (HTTM domain)</fullName>
    </submittedName>
</protein>
<comment type="subcellular location">
    <subcellularLocation>
        <location evidence="1">Endomembrane system</location>
        <topology evidence="1">Multi-pass membrane protein</topology>
    </subcellularLocation>
</comment>
<evidence type="ECO:0000256" key="5">
    <source>
        <dbReference type="SAM" id="Phobius"/>
    </source>
</evidence>
<dbReference type="InterPro" id="IPR052964">
    <property type="entry name" value="Sporulation_signal_mat"/>
</dbReference>
<dbReference type="RefSeq" id="WP_129010984.1">
    <property type="nucleotide sequence ID" value="NZ_CP053835.1"/>
</dbReference>
<evidence type="ECO:0000256" key="1">
    <source>
        <dbReference type="ARBA" id="ARBA00004127"/>
    </source>
</evidence>
<dbReference type="Pfam" id="PF04134">
    <property type="entry name" value="DCC1-like"/>
    <property type="match status" value="1"/>
</dbReference>
<name>A0AAE7BC76_9BACT</name>
<evidence type="ECO:0000313" key="8">
    <source>
        <dbReference type="Proteomes" id="UP000503313"/>
    </source>
</evidence>
<keyword evidence="3 5" id="KW-1133">Transmembrane helix</keyword>
<feature type="transmembrane region" description="Helical" evidence="5">
    <location>
        <begin position="63"/>
        <end position="82"/>
    </location>
</feature>
<dbReference type="InterPro" id="IPR007263">
    <property type="entry name" value="DCC1-like"/>
</dbReference>
<dbReference type="AlphaFoldDB" id="A0AAE7BC76"/>
<evidence type="ECO:0000313" key="7">
    <source>
        <dbReference type="EMBL" id="QKF76870.1"/>
    </source>
</evidence>
<evidence type="ECO:0000256" key="2">
    <source>
        <dbReference type="ARBA" id="ARBA00022692"/>
    </source>
</evidence>
<feature type="transmembrane region" description="Helical" evidence="5">
    <location>
        <begin position="119"/>
        <end position="136"/>
    </location>
</feature>
<feature type="transmembrane region" description="Helical" evidence="5">
    <location>
        <begin position="220"/>
        <end position="238"/>
    </location>
</feature>
<feature type="domain" description="HTTM-like" evidence="6">
    <location>
        <begin position="16"/>
        <end position="281"/>
    </location>
</feature>
<dbReference type="PANTHER" id="PTHR39535">
    <property type="entry name" value="SPORULATION-DELAYING PROTEIN SDPB"/>
    <property type="match status" value="1"/>
</dbReference>
<feature type="transmembrane region" description="Helical" evidence="5">
    <location>
        <begin position="445"/>
        <end position="469"/>
    </location>
</feature>
<organism evidence="7 8">
    <name type="scientific">Arcobacter defluvii</name>
    <dbReference type="NCBI Taxonomy" id="873191"/>
    <lineage>
        <taxon>Bacteria</taxon>
        <taxon>Pseudomonadati</taxon>
        <taxon>Campylobacterota</taxon>
        <taxon>Epsilonproteobacteria</taxon>
        <taxon>Campylobacterales</taxon>
        <taxon>Arcobacteraceae</taxon>
        <taxon>Arcobacter</taxon>
    </lineage>
</organism>
<dbReference type="GO" id="GO:0015035">
    <property type="term" value="F:protein-disulfide reductase activity"/>
    <property type="evidence" value="ECO:0007669"/>
    <property type="project" value="InterPro"/>
</dbReference>
<evidence type="ECO:0000256" key="3">
    <source>
        <dbReference type="ARBA" id="ARBA00022989"/>
    </source>
</evidence>
<keyword evidence="4 5" id="KW-0472">Membrane</keyword>
<dbReference type="PANTHER" id="PTHR39535:SF2">
    <property type="entry name" value="HTTM DOMAIN-CONTAINING PROTEIN"/>
    <property type="match status" value="1"/>
</dbReference>
<proteinExistence type="predicted"/>
<evidence type="ECO:0000259" key="6">
    <source>
        <dbReference type="SMART" id="SM00752"/>
    </source>
</evidence>
<dbReference type="EMBL" id="CP053835">
    <property type="protein sequence ID" value="QKF76870.1"/>
    <property type="molecule type" value="Genomic_DNA"/>
</dbReference>
<keyword evidence="2 5" id="KW-0812">Transmembrane</keyword>
<sequence length="644" mass="75909">MKIMTSYYNFIKKLYEKEESGLALALFRIVYGLVVLAEVWQIFYFRHLIFDPIPYVQTASFMIHPMLIIWIISIVFITVGLFTRKATIVNYLFTVLFMGFTFQFTGLGNEFDYHIDKEFIPVAFLLMFMPISRRLSFDRLIEKIKYSNTKQEYNPKTTVSSLNYIILIIAAGLIYFDSIFYKLYSPMWLGGLGVWLPASLPWATWLDLSFILNQEHLIKFLGYLTLFFQITYIFFVWFKKFKVFYLLVGIGLHIGIALAFPIPWFALAMVALYIGIIPSSFYSNLYEKIFKSKKKPTLKFYFDENCPLCNRLRIIVQYFDNSRNIEFLSTQQEAHKNDLLKNIPLQQLLDNVYSVDNKNNVFSGIETYVKVLNKVWIFKPIGILLYIPFIKSIGSKIYGYIAQHRITYGCTEDSCSMPIHNTVYIEQDDSKIKILQNLDLKTIKIFFIAFFIAWLSISQLLMIQSSLLMNHIYSKLNISNETLRYINGGANLYKNIFYPFTGLSQHAVFMDYHFQNYNHTVAITYFDGKEDIFLPIIDEKGHASWYDSGRQWVNYSFRVSNKDFNSKQYSHGIKKYIYFWAYKNNIDLNNATFKVKYKYNEVPYKWEKDLLKKGLNKPWQEAGTLGWKNGEFFANIIEIENQKD</sequence>
<gene>
    <name evidence="7" type="ORF">ADFLV_0825</name>
</gene>
<accession>A0AAE7BC76</accession>
<feature type="transmembrane region" description="Helical" evidence="5">
    <location>
        <begin position="21"/>
        <end position="43"/>
    </location>
</feature>